<evidence type="ECO:0000256" key="2">
    <source>
        <dbReference type="ARBA" id="ARBA00022475"/>
    </source>
</evidence>
<dbReference type="GO" id="GO:0016887">
    <property type="term" value="F:ATP hydrolysis activity"/>
    <property type="evidence" value="ECO:0007669"/>
    <property type="project" value="InterPro"/>
</dbReference>
<dbReference type="Proteomes" id="UP000637720">
    <property type="component" value="Unassembled WGS sequence"/>
</dbReference>
<dbReference type="PANTHER" id="PTHR43166">
    <property type="entry name" value="AMINO ACID IMPORT ATP-BINDING PROTEIN"/>
    <property type="match status" value="1"/>
</dbReference>
<organism evidence="9 10">
    <name type="scientific">Calditerricola satsumensis</name>
    <dbReference type="NCBI Taxonomy" id="373054"/>
    <lineage>
        <taxon>Bacteria</taxon>
        <taxon>Bacillati</taxon>
        <taxon>Bacillota</taxon>
        <taxon>Bacilli</taxon>
        <taxon>Bacillales</taxon>
        <taxon>Bacillaceae</taxon>
        <taxon>Calditerricola</taxon>
    </lineage>
</organism>
<evidence type="ECO:0000313" key="10">
    <source>
        <dbReference type="Proteomes" id="UP000637720"/>
    </source>
</evidence>
<sequence length="250" mass="27052">MLEIRGLVKRYPGAAEPALKGIDLTVAPGEFVAVLGRSGAGKSTLIRCINRLVEPTAGTITWNGQPITGLHPRELLRVRCGIGMIFQNFNLIPRLDVLTNVIVGRMCTLALWRSLLGVFPPKLIEEAMAALERVGIAHLAHRRVEELSGGQQQRVAIARVLMQKPKMILGDEPVSSLDPVTARAILDFLKELNETAGITMILNLHDVALAKAYATRIVGLARGMIVYDGPPEGVTDDVLAEIYPLDAVGV</sequence>
<proteinExistence type="predicted"/>
<dbReference type="GO" id="GO:0005524">
    <property type="term" value="F:ATP binding"/>
    <property type="evidence" value="ECO:0007669"/>
    <property type="project" value="UniProtKB-KW"/>
</dbReference>
<dbReference type="Gene3D" id="3.40.50.300">
    <property type="entry name" value="P-loop containing nucleotide triphosphate hydrolases"/>
    <property type="match status" value="1"/>
</dbReference>
<dbReference type="InterPro" id="IPR012693">
    <property type="entry name" value="ABC_transpr_PhnC"/>
</dbReference>
<dbReference type="RefSeq" id="WP_054672542.1">
    <property type="nucleotide sequence ID" value="NZ_BMOF01000023.1"/>
</dbReference>
<reference evidence="9" key="1">
    <citation type="journal article" date="2014" name="Int. J. Syst. Evol. Microbiol.">
        <title>Complete genome sequence of Corynebacterium casei LMG S-19264T (=DSM 44701T), isolated from a smear-ripened cheese.</title>
        <authorList>
            <consortium name="US DOE Joint Genome Institute (JGI-PGF)"/>
            <person name="Walter F."/>
            <person name="Albersmeier A."/>
            <person name="Kalinowski J."/>
            <person name="Ruckert C."/>
        </authorList>
    </citation>
    <scope>NUCLEOTIDE SEQUENCE</scope>
    <source>
        <strain evidence="9">JCM 14719</strain>
    </source>
</reference>
<keyword evidence="4 9" id="KW-0067">ATP-binding</keyword>
<gene>
    <name evidence="9" type="primary">phnC</name>
    <name evidence="9" type="ORF">GCM10007043_13240</name>
</gene>
<comment type="caution">
    <text evidence="9">The sequence shown here is derived from an EMBL/GenBank/DDBJ whole genome shotgun (WGS) entry which is preliminary data.</text>
</comment>
<evidence type="ECO:0000256" key="6">
    <source>
        <dbReference type="ARBA" id="ARBA00022967"/>
    </source>
</evidence>
<evidence type="ECO:0000256" key="5">
    <source>
        <dbReference type="ARBA" id="ARBA00022885"/>
    </source>
</evidence>
<dbReference type="PANTHER" id="PTHR43166:SF6">
    <property type="entry name" value="PHOSPHONATES IMPORT ATP-BINDING PROTEIN PHNC"/>
    <property type="match status" value="1"/>
</dbReference>
<evidence type="ECO:0000259" key="8">
    <source>
        <dbReference type="PROSITE" id="PS50893"/>
    </source>
</evidence>
<dbReference type="AlphaFoldDB" id="A0A8J3BAC5"/>
<feature type="domain" description="ABC transporter" evidence="8">
    <location>
        <begin position="2"/>
        <end position="247"/>
    </location>
</feature>
<name>A0A8J3BAC5_9BACI</name>
<protein>
    <submittedName>
        <fullName evidence="9">Phosphonates import ATP-binding protein PhnC</fullName>
    </submittedName>
</protein>
<evidence type="ECO:0000313" key="9">
    <source>
        <dbReference type="EMBL" id="GGK00578.1"/>
    </source>
</evidence>
<accession>A0A8J3BAC5</accession>
<keyword evidence="10" id="KW-1185">Reference proteome</keyword>
<dbReference type="CDD" id="cd03256">
    <property type="entry name" value="ABC_PhnC_transporter"/>
    <property type="match status" value="1"/>
</dbReference>
<keyword evidence="7" id="KW-0472">Membrane</keyword>
<dbReference type="InterPro" id="IPR017871">
    <property type="entry name" value="ABC_transporter-like_CS"/>
</dbReference>
<dbReference type="EMBL" id="BMOF01000023">
    <property type="protein sequence ID" value="GGK00578.1"/>
    <property type="molecule type" value="Genomic_DNA"/>
</dbReference>
<dbReference type="PROSITE" id="PS00211">
    <property type="entry name" value="ABC_TRANSPORTER_1"/>
    <property type="match status" value="1"/>
</dbReference>
<dbReference type="InterPro" id="IPR027417">
    <property type="entry name" value="P-loop_NTPase"/>
</dbReference>
<dbReference type="InterPro" id="IPR050086">
    <property type="entry name" value="MetN_ABC_transporter-like"/>
</dbReference>
<dbReference type="PROSITE" id="PS50893">
    <property type="entry name" value="ABC_TRANSPORTER_2"/>
    <property type="match status" value="1"/>
</dbReference>
<keyword evidence="3" id="KW-0547">Nucleotide-binding</keyword>
<reference evidence="9" key="2">
    <citation type="submission" date="2020-09" db="EMBL/GenBank/DDBJ databases">
        <authorList>
            <person name="Sun Q."/>
            <person name="Ohkuma M."/>
        </authorList>
    </citation>
    <scope>NUCLEOTIDE SEQUENCE</scope>
    <source>
        <strain evidence="9">JCM 14719</strain>
    </source>
</reference>
<keyword evidence="5" id="KW-0918">Phosphonate transport</keyword>
<keyword evidence="2" id="KW-1003">Cell membrane</keyword>
<dbReference type="GO" id="GO:0016020">
    <property type="term" value="C:membrane"/>
    <property type="evidence" value="ECO:0007669"/>
    <property type="project" value="InterPro"/>
</dbReference>
<dbReference type="InterPro" id="IPR003439">
    <property type="entry name" value="ABC_transporter-like_ATP-bd"/>
</dbReference>
<evidence type="ECO:0000256" key="1">
    <source>
        <dbReference type="ARBA" id="ARBA00022448"/>
    </source>
</evidence>
<evidence type="ECO:0000256" key="4">
    <source>
        <dbReference type="ARBA" id="ARBA00022840"/>
    </source>
</evidence>
<evidence type="ECO:0000256" key="3">
    <source>
        <dbReference type="ARBA" id="ARBA00022741"/>
    </source>
</evidence>
<keyword evidence="6" id="KW-1278">Translocase</keyword>
<dbReference type="SUPFAM" id="SSF52540">
    <property type="entry name" value="P-loop containing nucleoside triphosphate hydrolases"/>
    <property type="match status" value="1"/>
</dbReference>
<dbReference type="Pfam" id="PF00005">
    <property type="entry name" value="ABC_tran"/>
    <property type="match status" value="1"/>
</dbReference>
<dbReference type="NCBIfam" id="TIGR02315">
    <property type="entry name" value="ABC_phnC"/>
    <property type="match status" value="1"/>
</dbReference>
<dbReference type="GO" id="GO:0015416">
    <property type="term" value="F:ABC-type phosphonate transporter activity"/>
    <property type="evidence" value="ECO:0007669"/>
    <property type="project" value="InterPro"/>
</dbReference>
<dbReference type="InterPro" id="IPR003593">
    <property type="entry name" value="AAA+_ATPase"/>
</dbReference>
<keyword evidence="1" id="KW-0813">Transport</keyword>
<evidence type="ECO:0000256" key="7">
    <source>
        <dbReference type="ARBA" id="ARBA00023136"/>
    </source>
</evidence>
<dbReference type="SMART" id="SM00382">
    <property type="entry name" value="AAA"/>
    <property type="match status" value="1"/>
</dbReference>